<feature type="region of interest" description="Disordered" evidence="5">
    <location>
        <begin position="511"/>
        <end position="567"/>
    </location>
</feature>
<feature type="region of interest" description="Disordered" evidence="5">
    <location>
        <begin position="1220"/>
        <end position="1327"/>
    </location>
</feature>
<dbReference type="CDD" id="cd15536">
    <property type="entry name" value="PHD_PHRF1"/>
    <property type="match status" value="1"/>
</dbReference>
<evidence type="ECO:0000259" key="7">
    <source>
        <dbReference type="PROSITE" id="PS50089"/>
    </source>
</evidence>
<evidence type="ECO:0000313" key="9">
    <source>
        <dbReference type="Proteomes" id="UP000007303"/>
    </source>
</evidence>
<dbReference type="HOGENOM" id="CLU_003222_0_0_1"/>
<dbReference type="InterPro" id="IPR011011">
    <property type="entry name" value="Znf_FYVE_PHD"/>
</dbReference>
<dbReference type="Pfam" id="PF00628">
    <property type="entry name" value="PHD"/>
    <property type="match status" value="1"/>
</dbReference>
<feature type="compositionally biased region" description="Basic and acidic residues" evidence="5">
    <location>
        <begin position="631"/>
        <end position="654"/>
    </location>
</feature>
<dbReference type="Pfam" id="PF13639">
    <property type="entry name" value="zf-RING_2"/>
    <property type="match status" value="1"/>
</dbReference>
<feature type="compositionally biased region" description="Basic residues" evidence="5">
    <location>
        <begin position="306"/>
        <end position="325"/>
    </location>
</feature>
<reference evidence="8" key="3">
    <citation type="submission" date="2025-09" db="UniProtKB">
        <authorList>
            <consortium name="Ensembl"/>
        </authorList>
    </citation>
    <scope>IDENTIFICATION</scope>
</reference>
<dbReference type="Ensembl" id="ENSTNIT00000014525.1">
    <property type="protein sequence ID" value="ENSTNIP00000014327.1"/>
    <property type="gene ID" value="ENSTNIG00000011382.1"/>
</dbReference>
<feature type="compositionally biased region" description="Low complexity" evidence="5">
    <location>
        <begin position="950"/>
        <end position="961"/>
    </location>
</feature>
<dbReference type="InterPro" id="IPR047157">
    <property type="entry name" value="PHRF1/Atg35"/>
</dbReference>
<dbReference type="SMART" id="SM00184">
    <property type="entry name" value="RING"/>
    <property type="match status" value="2"/>
</dbReference>
<dbReference type="GO" id="GO:0008270">
    <property type="term" value="F:zinc ion binding"/>
    <property type="evidence" value="ECO:0007669"/>
    <property type="project" value="UniProtKB-KW"/>
</dbReference>
<organism evidence="8 9">
    <name type="scientific">Tetraodon nigroviridis</name>
    <name type="common">Spotted green pufferfish</name>
    <name type="synonym">Chelonodon nigroviridis</name>
    <dbReference type="NCBI Taxonomy" id="99883"/>
    <lineage>
        <taxon>Eukaryota</taxon>
        <taxon>Metazoa</taxon>
        <taxon>Chordata</taxon>
        <taxon>Craniata</taxon>
        <taxon>Vertebrata</taxon>
        <taxon>Euteleostomi</taxon>
        <taxon>Actinopterygii</taxon>
        <taxon>Neopterygii</taxon>
        <taxon>Teleostei</taxon>
        <taxon>Neoteleostei</taxon>
        <taxon>Acanthomorphata</taxon>
        <taxon>Eupercaria</taxon>
        <taxon>Tetraodontiformes</taxon>
        <taxon>Tetradontoidea</taxon>
        <taxon>Tetraodontidae</taxon>
        <taxon>Tetraodon</taxon>
    </lineage>
</organism>
<keyword evidence="3" id="KW-0862">Zinc</keyword>
<dbReference type="GeneTree" id="ENSGT00950000183205"/>
<keyword evidence="2 4" id="KW-0863">Zinc-finger</keyword>
<dbReference type="OMA" id="VENTRAC"/>
<feature type="region of interest" description="Disordered" evidence="5">
    <location>
        <begin position="187"/>
        <end position="214"/>
    </location>
</feature>
<feature type="compositionally biased region" description="Basic and acidic residues" evidence="5">
    <location>
        <begin position="873"/>
        <end position="913"/>
    </location>
</feature>
<dbReference type="SUPFAM" id="SSF57903">
    <property type="entry name" value="FYVE/PHD zinc finger"/>
    <property type="match status" value="1"/>
</dbReference>
<feature type="compositionally biased region" description="Polar residues" evidence="5">
    <location>
        <begin position="1142"/>
        <end position="1152"/>
    </location>
</feature>
<evidence type="ECO:0000256" key="1">
    <source>
        <dbReference type="ARBA" id="ARBA00022723"/>
    </source>
</evidence>
<feature type="region of interest" description="Disordered" evidence="5">
    <location>
        <begin position="272"/>
        <end position="332"/>
    </location>
</feature>
<feature type="compositionally biased region" description="Pro residues" evidence="5">
    <location>
        <begin position="518"/>
        <end position="535"/>
    </location>
</feature>
<evidence type="ECO:0000256" key="4">
    <source>
        <dbReference type="PROSITE-ProRule" id="PRU00175"/>
    </source>
</evidence>
<dbReference type="Proteomes" id="UP000007303">
    <property type="component" value="Unassembled WGS sequence"/>
</dbReference>
<feature type="compositionally biased region" description="Polar residues" evidence="5">
    <location>
        <begin position="1220"/>
        <end position="1234"/>
    </location>
</feature>
<keyword evidence="1" id="KW-0479">Metal-binding</keyword>
<dbReference type="PANTHER" id="PTHR12618:SF20">
    <property type="entry name" value="PHD AND RING FINGER DOMAIN-CONTAINING PROTEIN 1"/>
    <property type="match status" value="1"/>
</dbReference>
<dbReference type="InterPro" id="IPR013083">
    <property type="entry name" value="Znf_RING/FYVE/PHD"/>
</dbReference>
<dbReference type="SMART" id="SM00249">
    <property type="entry name" value="PHD"/>
    <property type="match status" value="1"/>
</dbReference>
<feature type="compositionally biased region" description="Polar residues" evidence="5">
    <location>
        <begin position="852"/>
        <end position="872"/>
    </location>
</feature>
<feature type="compositionally biased region" description="Basic residues" evidence="5">
    <location>
        <begin position="1074"/>
        <end position="1087"/>
    </location>
</feature>
<dbReference type="InterPro" id="IPR019787">
    <property type="entry name" value="Znf_PHD-finger"/>
</dbReference>
<evidence type="ECO:0000256" key="2">
    <source>
        <dbReference type="ARBA" id="ARBA00022771"/>
    </source>
</evidence>
<feature type="domain" description="RING-type" evidence="7">
    <location>
        <begin position="48"/>
        <end position="89"/>
    </location>
</feature>
<feature type="compositionally biased region" description="Basic residues" evidence="5">
    <location>
        <begin position="277"/>
        <end position="295"/>
    </location>
</feature>
<feature type="compositionally biased region" description="Basic and acidic residues" evidence="5">
    <location>
        <begin position="778"/>
        <end position="796"/>
    </location>
</feature>
<feature type="compositionally biased region" description="Low complexity" evidence="5">
    <location>
        <begin position="707"/>
        <end position="718"/>
    </location>
</feature>
<evidence type="ECO:0000259" key="6">
    <source>
        <dbReference type="PROSITE" id="PS50016"/>
    </source>
</evidence>
<feature type="compositionally biased region" description="Basic and acidic residues" evidence="5">
    <location>
        <begin position="815"/>
        <end position="849"/>
    </location>
</feature>
<accession>H3D1E1</accession>
<feature type="region of interest" description="Disordered" evidence="5">
    <location>
        <begin position="1"/>
        <end position="44"/>
    </location>
</feature>
<evidence type="ECO:0000256" key="3">
    <source>
        <dbReference type="ARBA" id="ARBA00022833"/>
    </source>
</evidence>
<reference evidence="9" key="1">
    <citation type="journal article" date="2004" name="Nature">
        <title>Genome duplication in the teleost fish Tetraodon nigroviridis reveals the early vertebrate proto-karyotype.</title>
        <authorList>
            <person name="Jaillon O."/>
            <person name="Aury J.-M."/>
            <person name="Brunet F."/>
            <person name="Petit J.-L."/>
            <person name="Stange-Thomann N."/>
            <person name="Mauceli E."/>
            <person name="Bouneau L."/>
            <person name="Fischer C."/>
            <person name="Ozouf-Costaz C."/>
            <person name="Bernot A."/>
            <person name="Nicaud S."/>
            <person name="Jaffe D."/>
            <person name="Fisher S."/>
            <person name="Lutfalla G."/>
            <person name="Dossat C."/>
            <person name="Segurens B."/>
            <person name="Dasilva C."/>
            <person name="Salanoubat M."/>
            <person name="Levy M."/>
            <person name="Boudet N."/>
            <person name="Castellano S."/>
            <person name="Anthouard V."/>
            <person name="Jubin C."/>
            <person name="Castelli V."/>
            <person name="Katinka M."/>
            <person name="Vacherie B."/>
            <person name="Biemont C."/>
            <person name="Skalli Z."/>
            <person name="Cattolico L."/>
            <person name="Poulain J."/>
            <person name="De Berardinis V."/>
            <person name="Cruaud C."/>
            <person name="Duprat S."/>
            <person name="Brottier P."/>
            <person name="Coutanceau J.-P."/>
            <person name="Gouzy J."/>
            <person name="Parra G."/>
            <person name="Lardier G."/>
            <person name="Chapple C."/>
            <person name="McKernan K.J."/>
            <person name="McEwan P."/>
            <person name="Bosak S."/>
            <person name="Kellis M."/>
            <person name="Volff J.-N."/>
            <person name="Guigo R."/>
            <person name="Zody M.C."/>
            <person name="Mesirov J."/>
            <person name="Lindblad-Toh K."/>
            <person name="Birren B."/>
            <person name="Nusbaum C."/>
            <person name="Kahn D."/>
            <person name="Robinson-Rechavi M."/>
            <person name="Laudet V."/>
            <person name="Schachter V."/>
            <person name="Quetier F."/>
            <person name="Saurin W."/>
            <person name="Scarpelli C."/>
            <person name="Wincker P."/>
            <person name="Lander E.S."/>
            <person name="Weissenbach J."/>
            <person name="Roest Crollius H."/>
        </authorList>
    </citation>
    <scope>NUCLEOTIDE SEQUENCE [LARGE SCALE GENOMIC DNA]</scope>
</reference>
<dbReference type="InParanoid" id="H3D1E1"/>
<feature type="domain" description="PHD-type" evidence="6">
    <location>
        <begin position="128"/>
        <end position="178"/>
    </location>
</feature>
<dbReference type="InterPro" id="IPR057031">
    <property type="entry name" value="SFR19-like_C"/>
</dbReference>
<feature type="compositionally biased region" description="Basic and acidic residues" evidence="5">
    <location>
        <begin position="1110"/>
        <end position="1141"/>
    </location>
</feature>
<name>H3D1E1_TETNG</name>
<feature type="region of interest" description="Disordered" evidence="5">
    <location>
        <begin position="622"/>
        <end position="1159"/>
    </location>
</feature>
<reference evidence="8" key="2">
    <citation type="submission" date="2025-08" db="UniProtKB">
        <authorList>
            <consortium name="Ensembl"/>
        </authorList>
    </citation>
    <scope>IDENTIFICATION</scope>
</reference>
<dbReference type="InterPro" id="IPR017907">
    <property type="entry name" value="Znf_RING_CS"/>
</dbReference>
<proteinExistence type="predicted"/>
<dbReference type="InterPro" id="IPR001841">
    <property type="entry name" value="Znf_RING"/>
</dbReference>
<dbReference type="PROSITE" id="PS50089">
    <property type="entry name" value="ZF_RING_2"/>
    <property type="match status" value="1"/>
</dbReference>
<feature type="compositionally biased region" description="Acidic residues" evidence="5">
    <location>
        <begin position="1"/>
        <end position="24"/>
    </location>
</feature>
<feature type="compositionally biased region" description="Basic residues" evidence="5">
    <location>
        <begin position="1040"/>
        <end position="1050"/>
    </location>
</feature>
<dbReference type="PROSITE" id="PS01359">
    <property type="entry name" value="ZF_PHD_1"/>
    <property type="match status" value="1"/>
</dbReference>
<dbReference type="PANTHER" id="PTHR12618">
    <property type="entry name" value="PHD AND RING FINGER DOMAIN-CONTAINING PROTEIN 1"/>
    <property type="match status" value="1"/>
</dbReference>
<dbReference type="CDD" id="cd16635">
    <property type="entry name" value="mRING-HC-C3HC3D_PHRF1"/>
    <property type="match status" value="1"/>
</dbReference>
<feature type="compositionally biased region" description="Basic and acidic residues" evidence="5">
    <location>
        <begin position="921"/>
        <end position="937"/>
    </location>
</feature>
<evidence type="ECO:0000313" key="8">
    <source>
        <dbReference type="Ensembl" id="ENSTNIP00000014327.1"/>
    </source>
</evidence>
<feature type="compositionally biased region" description="Low complexity" evidence="5">
    <location>
        <begin position="655"/>
        <end position="698"/>
    </location>
</feature>
<feature type="compositionally biased region" description="Low complexity" evidence="5">
    <location>
        <begin position="1242"/>
        <end position="1263"/>
    </location>
</feature>
<keyword evidence="9" id="KW-1185">Reference proteome</keyword>
<dbReference type="PROSITE" id="PS00518">
    <property type="entry name" value="ZF_RING_1"/>
    <property type="match status" value="1"/>
</dbReference>
<dbReference type="Pfam" id="PF23030">
    <property type="entry name" value="SCAF11-like_C"/>
    <property type="match status" value="1"/>
</dbReference>
<feature type="compositionally biased region" description="Low complexity" evidence="5">
    <location>
        <begin position="981"/>
        <end position="990"/>
    </location>
</feature>
<sequence>DDSDDVEEESEGESNSDEEEDAKAEDETFGRTAGDLAGMSSDEDSDKCPICLNSFISQLVATPENCEHYFCLDCILEWTKNANSCPIDRITFNNIYLRKSYGGKVEKMIKIQKPVKSPEERVDVDLEHTNCEVCGGSDREDRLLLCDSCDAGYHMECLTPSLDTVPVEEWFCPECVANNRHLRSSAEGLNDTESLPSTARHATRRHQAAGTTRAIARTQQSERVRANVNRHRITQARTSQLAPTYLIQSTWLDETINAVIAGLNSSVYMRDLTPRATHSRRSTTKRRKTVKRKKTSSGSNKTASKGVKRKKRRGRTTKSRKKLALKKTTTPRSRIATSLGMAKDKKGSSLPTVYRPSEQTLSGMRADIGAASLSIYGDPFDLDPFVDQDEEVQEAHASSVLEAKRRGISRSALRSHQPVARPVTASFSRRGIDVPQSGALVEAAPVPDLLGSILSGQSMLMMDSSDVVINRDGSLKATKPIMPAIVKPGGSKSSVLSDACIQVSSAMSPNQVESYSPIQPPQAHPRLQPPCPGRPADPSSRRGTSGLKCPASSMRPPPDSSSKHNGIPLAHFQCKKTPTKPMWVDVSVLPRIPKIKRESSSITNGISSSTSSSSGRIFKASERGMNSYTGDKGRQQSVDQRKARAEGEAQRSRSDAAGSSSSFSSSFSSSSAGLSANHPHHTASSSSTSTVSFRINSSGNSWHSRRLSMGSSSGSSSSIRKKQLRRDKQMLLASRTLGNKEEDGDSIYDPFNPTQSDSSSSEDEAESRRLGGSSQNTAHDRRAASSEKDTDTKEETQELVISEEESSRTSLQDKVSMEVRRSKVEKVSRAEDTETEKQTPCDHKVKQESVEELSTNAVNPSTFLKNDSSASNKKTEKAKTRNEFASKSPTRDFSQKVFHSLKEQRTGSSETHRGGRLAHNSSDHAIKEKGENKDRKPSSGHSRVRKRGSARSSSESSSSDSPNRTHSRQSRSQSKDRRLSRSSSSSGSRECSQRRKHNPRSTEERTVKDNRCGPSRSESPPELCCESRSRGSTCPSPLKSHSRSRSRSRERRKDKTRPQQPASTSRHQGEPKSKPSRGLRSRSRSKERRKEEESSKSSQKTSSFCVPSSKDVKEAQAKKREDIVPNKEDKGTAGKKQEAQSKDLSANSQAATPATHKKRALLKEIKREKPPTFDIFEESAGAKAVKEEESDICGLMAVKKEEDYKGFKTEACEIPIFKSEASSPESCPSVTLVSPLTEPGGLQDPLDQLQPALLACAAQPDPAEQTVAMRQETQQPSDSDDDFNVDVMLDSLQYEKPGTTGERSEQRSEAAVEGGTASVSKSKNQVKRVTWNIQEPEGPQPEKSPSSNFHSFPSGLKIFSYSELALYKLKLKQEGVRRPSTGQNSSQVEPPPAVNESYPTIFIFNTPLMCHLIDLMWNSYDGVGSVSELSKKGLAATVSGFSRSDGAPSQKLSTTELGKDEDLSRKDKYLKKLHMQERAVEEVKLAIKPFYQRRDINKDEYKEILRKAVQKVCHSKSGEINPMKVGNLVRAYVDKYKHARKHKKGEDTVKIQGVQT</sequence>
<protein>
    <submittedName>
        <fullName evidence="8">PHD and ring finger domains 1</fullName>
    </submittedName>
</protein>
<dbReference type="Gene3D" id="3.30.40.10">
    <property type="entry name" value="Zinc/RING finger domain, C3HC4 (zinc finger)"/>
    <property type="match status" value="2"/>
</dbReference>
<dbReference type="InterPro" id="IPR019786">
    <property type="entry name" value="Zinc_finger_PHD-type_CS"/>
</dbReference>
<evidence type="ECO:0000256" key="5">
    <source>
        <dbReference type="SAM" id="MobiDB-lite"/>
    </source>
</evidence>
<dbReference type="InterPro" id="IPR001965">
    <property type="entry name" value="Znf_PHD"/>
</dbReference>
<feature type="compositionally biased region" description="Basic and acidic residues" evidence="5">
    <location>
        <begin position="1000"/>
        <end position="1011"/>
    </location>
</feature>
<dbReference type="PROSITE" id="PS50016">
    <property type="entry name" value="ZF_PHD_2"/>
    <property type="match status" value="1"/>
</dbReference>
<dbReference type="SUPFAM" id="SSF57850">
    <property type="entry name" value="RING/U-box"/>
    <property type="match status" value="1"/>
</dbReference>